<dbReference type="PANTHER" id="PTHR43514:SF4">
    <property type="entry name" value="ABC TRANSPORTER I FAMILY MEMBER 10"/>
    <property type="match status" value="1"/>
</dbReference>
<protein>
    <submittedName>
        <fullName evidence="3">ATP-binding cassette domain-containing protein</fullName>
    </submittedName>
</protein>
<dbReference type="Proteomes" id="UP000320913">
    <property type="component" value="Unassembled WGS sequence"/>
</dbReference>
<dbReference type="SUPFAM" id="SSF52540">
    <property type="entry name" value="P-loop containing nucleoside triphosphate hydrolases"/>
    <property type="match status" value="1"/>
</dbReference>
<evidence type="ECO:0000259" key="2">
    <source>
        <dbReference type="Pfam" id="PF00005"/>
    </source>
</evidence>
<organism evidence="3 4">
    <name type="scientific">Eiseniibacteriota bacterium</name>
    <dbReference type="NCBI Taxonomy" id="2212470"/>
    <lineage>
        <taxon>Bacteria</taxon>
        <taxon>Candidatus Eiseniibacteriota</taxon>
    </lineage>
</organism>
<dbReference type="GO" id="GO:0016887">
    <property type="term" value="F:ATP hydrolysis activity"/>
    <property type="evidence" value="ECO:0007669"/>
    <property type="project" value="InterPro"/>
</dbReference>
<feature type="domain" description="ABC transporter" evidence="2">
    <location>
        <begin position="69"/>
        <end position="214"/>
    </location>
</feature>
<name>A0A538SXM0_UNCEI</name>
<accession>A0A538SXM0</accession>
<dbReference type="InterPro" id="IPR050334">
    <property type="entry name" value="Molybdenum_import_ModC"/>
</dbReference>
<reference evidence="3 4" key="1">
    <citation type="journal article" date="2019" name="Nat. Microbiol.">
        <title>Mediterranean grassland soil C-N compound turnover is dependent on rainfall and depth, and is mediated by genomically divergent microorganisms.</title>
        <authorList>
            <person name="Diamond S."/>
            <person name="Andeer P.F."/>
            <person name="Li Z."/>
            <person name="Crits-Christoph A."/>
            <person name="Burstein D."/>
            <person name="Anantharaman K."/>
            <person name="Lane K.R."/>
            <person name="Thomas B.C."/>
            <person name="Pan C."/>
            <person name="Northen T.R."/>
            <person name="Banfield J.F."/>
        </authorList>
    </citation>
    <scope>NUCLEOTIDE SEQUENCE [LARGE SCALE GENOMIC DNA]</scope>
    <source>
        <strain evidence="3">WS_5</strain>
    </source>
</reference>
<dbReference type="InterPro" id="IPR003439">
    <property type="entry name" value="ABC_transporter-like_ATP-bd"/>
</dbReference>
<dbReference type="Gene3D" id="3.40.50.300">
    <property type="entry name" value="P-loop containing nucleotide triphosphate hydrolases"/>
    <property type="match status" value="1"/>
</dbReference>
<feature type="non-terminal residue" evidence="3">
    <location>
        <position position="217"/>
    </location>
</feature>
<keyword evidence="3" id="KW-0547">Nucleotide-binding</keyword>
<evidence type="ECO:0000313" key="4">
    <source>
        <dbReference type="Proteomes" id="UP000320913"/>
    </source>
</evidence>
<comment type="caution">
    <text evidence="3">The sequence shown here is derived from an EMBL/GenBank/DDBJ whole genome shotgun (WGS) entry which is preliminary data.</text>
</comment>
<dbReference type="GO" id="GO:0005524">
    <property type="term" value="F:ATP binding"/>
    <property type="evidence" value="ECO:0007669"/>
    <property type="project" value="UniProtKB-KW"/>
</dbReference>
<sequence>MSDEVGKGGVVSRKSVASARSSAPDAEEGSPGAPDAGRRGQKGVVAASGGGGLRVKGLTVADGSRWVARDFDLEVKPGAVHMILGERDSGKTALLRTLAGLEREERGSIALGQTLEATPRERRRAARFISHERDLSQLSLLSRLLLARPPRRFGLLIHGRRAKDHARSLAKRVGLEGLLAVPVEALRPLERRLLDLAAALDDSPKALFLDEPTSELG</sequence>
<proteinExistence type="predicted"/>
<feature type="compositionally biased region" description="Low complexity" evidence="1">
    <location>
        <begin position="10"/>
        <end position="23"/>
    </location>
</feature>
<dbReference type="Pfam" id="PF00005">
    <property type="entry name" value="ABC_tran"/>
    <property type="match status" value="1"/>
</dbReference>
<gene>
    <name evidence="3" type="ORF">E6K75_08875</name>
</gene>
<dbReference type="PANTHER" id="PTHR43514">
    <property type="entry name" value="ABC TRANSPORTER I FAMILY MEMBER 10"/>
    <property type="match status" value="1"/>
</dbReference>
<evidence type="ECO:0000256" key="1">
    <source>
        <dbReference type="SAM" id="MobiDB-lite"/>
    </source>
</evidence>
<evidence type="ECO:0000313" key="3">
    <source>
        <dbReference type="EMBL" id="TMQ56102.1"/>
    </source>
</evidence>
<dbReference type="AlphaFoldDB" id="A0A538SXM0"/>
<keyword evidence="3" id="KW-0067">ATP-binding</keyword>
<dbReference type="InterPro" id="IPR027417">
    <property type="entry name" value="P-loop_NTPase"/>
</dbReference>
<dbReference type="EMBL" id="VBOV01000229">
    <property type="protein sequence ID" value="TMQ56102.1"/>
    <property type="molecule type" value="Genomic_DNA"/>
</dbReference>
<feature type="region of interest" description="Disordered" evidence="1">
    <location>
        <begin position="1"/>
        <end position="48"/>
    </location>
</feature>